<gene>
    <name evidence="1" type="ORF">MENTE1834_LOCUS19357</name>
</gene>
<name>A0ACB0Z1P1_MELEN</name>
<organism evidence="1 2">
    <name type="scientific">Meloidogyne enterolobii</name>
    <name type="common">Root-knot nematode worm</name>
    <name type="synonym">Meloidogyne mayaguensis</name>
    <dbReference type="NCBI Taxonomy" id="390850"/>
    <lineage>
        <taxon>Eukaryota</taxon>
        <taxon>Metazoa</taxon>
        <taxon>Ecdysozoa</taxon>
        <taxon>Nematoda</taxon>
        <taxon>Chromadorea</taxon>
        <taxon>Rhabditida</taxon>
        <taxon>Tylenchina</taxon>
        <taxon>Tylenchomorpha</taxon>
        <taxon>Tylenchoidea</taxon>
        <taxon>Meloidogynidae</taxon>
        <taxon>Meloidogyninae</taxon>
        <taxon>Meloidogyne</taxon>
    </lineage>
</organism>
<dbReference type="EMBL" id="CAVMJV010000022">
    <property type="protein sequence ID" value="CAK5072683.1"/>
    <property type="molecule type" value="Genomic_DNA"/>
</dbReference>
<comment type="caution">
    <text evidence="1">The sequence shown here is derived from an EMBL/GenBank/DDBJ whole genome shotgun (WGS) entry which is preliminary data.</text>
</comment>
<protein>
    <submittedName>
        <fullName evidence="1">Uncharacterized protein</fullName>
    </submittedName>
</protein>
<accession>A0ACB0Z1P1</accession>
<evidence type="ECO:0000313" key="1">
    <source>
        <dbReference type="EMBL" id="CAK5072683.1"/>
    </source>
</evidence>
<proteinExistence type="predicted"/>
<sequence>MPSGSKLDAIAFKTFLLVNFSSILISFNSIISASFEVSHEMPNIFTKSDLLPKCVFTILKLLQNS</sequence>
<dbReference type="Proteomes" id="UP001497535">
    <property type="component" value="Unassembled WGS sequence"/>
</dbReference>
<reference evidence="1" key="1">
    <citation type="submission" date="2023-11" db="EMBL/GenBank/DDBJ databases">
        <authorList>
            <person name="Poullet M."/>
        </authorList>
    </citation>
    <scope>NUCLEOTIDE SEQUENCE</scope>
    <source>
        <strain evidence="1">E1834</strain>
    </source>
</reference>
<keyword evidence="2" id="KW-1185">Reference proteome</keyword>
<evidence type="ECO:0000313" key="2">
    <source>
        <dbReference type="Proteomes" id="UP001497535"/>
    </source>
</evidence>